<reference evidence="1" key="1">
    <citation type="submission" date="2014-09" db="EMBL/GenBank/DDBJ databases">
        <authorList>
            <person name="Magalhaes I.L.F."/>
            <person name="Oliveira U."/>
            <person name="Santos F.R."/>
            <person name="Vidigal T.H.D.A."/>
            <person name="Brescovit A.D."/>
            <person name="Santos A.J."/>
        </authorList>
    </citation>
    <scope>NUCLEOTIDE SEQUENCE</scope>
    <source>
        <tissue evidence="1">Shoot tissue taken approximately 20 cm above the soil surface</tissue>
    </source>
</reference>
<dbReference type="EMBL" id="GBRH01222817">
    <property type="protein sequence ID" value="JAD75078.1"/>
    <property type="molecule type" value="Transcribed_RNA"/>
</dbReference>
<dbReference type="AlphaFoldDB" id="A0A0A9CKW0"/>
<proteinExistence type="predicted"/>
<name>A0A0A9CKW0_ARUDO</name>
<organism evidence="1">
    <name type="scientific">Arundo donax</name>
    <name type="common">Giant reed</name>
    <name type="synonym">Donax arundinaceus</name>
    <dbReference type="NCBI Taxonomy" id="35708"/>
    <lineage>
        <taxon>Eukaryota</taxon>
        <taxon>Viridiplantae</taxon>
        <taxon>Streptophyta</taxon>
        <taxon>Embryophyta</taxon>
        <taxon>Tracheophyta</taxon>
        <taxon>Spermatophyta</taxon>
        <taxon>Magnoliopsida</taxon>
        <taxon>Liliopsida</taxon>
        <taxon>Poales</taxon>
        <taxon>Poaceae</taxon>
        <taxon>PACMAD clade</taxon>
        <taxon>Arundinoideae</taxon>
        <taxon>Arundineae</taxon>
        <taxon>Arundo</taxon>
    </lineage>
</organism>
<sequence length="115" mass="13025">MLHQTKLAPQFRPASCSILLPPWRSFYGTNFCFPSHQLKQDCSTTICSPHPECAAPSKNLFLKVNGPPFNWPGARNRPPAIINQCEPVESNLEVLSKIEQQLCNIWCPNVFLFVQ</sequence>
<evidence type="ECO:0000313" key="1">
    <source>
        <dbReference type="EMBL" id="JAD75078.1"/>
    </source>
</evidence>
<protein>
    <submittedName>
        <fullName evidence="1">Uncharacterized protein</fullName>
    </submittedName>
</protein>
<accession>A0A0A9CKW0</accession>
<reference evidence="1" key="2">
    <citation type="journal article" date="2015" name="Data Brief">
        <title>Shoot transcriptome of the giant reed, Arundo donax.</title>
        <authorList>
            <person name="Barrero R.A."/>
            <person name="Guerrero F.D."/>
            <person name="Moolhuijzen P."/>
            <person name="Goolsby J.A."/>
            <person name="Tidwell J."/>
            <person name="Bellgard S.E."/>
            <person name="Bellgard M.I."/>
        </authorList>
    </citation>
    <scope>NUCLEOTIDE SEQUENCE</scope>
    <source>
        <tissue evidence="1">Shoot tissue taken approximately 20 cm above the soil surface</tissue>
    </source>
</reference>